<evidence type="ECO:0000313" key="2">
    <source>
        <dbReference type="EMBL" id="RFN59469.1"/>
    </source>
</evidence>
<dbReference type="RefSeq" id="WP_117158446.1">
    <property type="nucleotide sequence ID" value="NZ_QVID01000001.1"/>
</dbReference>
<dbReference type="EMBL" id="QVID01000001">
    <property type="protein sequence ID" value="RFN59469.1"/>
    <property type="molecule type" value="Genomic_DNA"/>
</dbReference>
<protein>
    <recommendedName>
        <fullName evidence="4">Lipocalin-like domain-containing protein</fullName>
    </recommendedName>
</protein>
<reference evidence="2 3" key="1">
    <citation type="journal article" date="2007" name="Int. J. Syst. Evol. Microbiol.">
        <title>Marixanthomonas ophiurae gen. nov., sp. nov., a marine bacterium of the family Flavobacteriaceae isolated from a deep-sea brittle star.</title>
        <authorList>
            <person name="Romanenko L.A."/>
            <person name="Uchino M."/>
            <person name="Frolova G.M."/>
            <person name="Mikhailov V.V."/>
        </authorList>
    </citation>
    <scope>NUCLEOTIDE SEQUENCE [LARGE SCALE GENOMIC DNA]</scope>
    <source>
        <strain evidence="2 3">KMM 3046</strain>
    </source>
</reference>
<sequence>MKKITSIILGLTLVAILISASTTDQQEKNTLKGVWELQDQYMYKNNMVVDTIENYKNSRQVKMYTNNKVMWTRYNPKDSVEWFGYGNYIVKDGTLEERLEYGSFQMMKIIDTTKVFRFNLEITESTFSQIALDEQGNKYYSENYTRVD</sequence>
<organism evidence="2 3">
    <name type="scientific">Marixanthomonas ophiurae</name>
    <dbReference type="NCBI Taxonomy" id="387659"/>
    <lineage>
        <taxon>Bacteria</taxon>
        <taxon>Pseudomonadati</taxon>
        <taxon>Bacteroidota</taxon>
        <taxon>Flavobacteriia</taxon>
        <taxon>Flavobacteriales</taxon>
        <taxon>Flavobacteriaceae</taxon>
        <taxon>Marixanthomonas</taxon>
    </lineage>
</organism>
<evidence type="ECO:0000256" key="1">
    <source>
        <dbReference type="SAM" id="SignalP"/>
    </source>
</evidence>
<name>A0A3E1QBE7_9FLAO</name>
<dbReference type="AlphaFoldDB" id="A0A3E1QBE7"/>
<comment type="caution">
    <text evidence="2">The sequence shown here is derived from an EMBL/GenBank/DDBJ whole genome shotgun (WGS) entry which is preliminary data.</text>
</comment>
<evidence type="ECO:0000313" key="3">
    <source>
        <dbReference type="Proteomes" id="UP000261082"/>
    </source>
</evidence>
<keyword evidence="3" id="KW-1185">Reference proteome</keyword>
<accession>A0A3E1QBE7</accession>
<feature type="signal peptide" evidence="1">
    <location>
        <begin position="1"/>
        <end position="20"/>
    </location>
</feature>
<feature type="chain" id="PRO_5017809381" description="Lipocalin-like domain-containing protein" evidence="1">
    <location>
        <begin position="21"/>
        <end position="148"/>
    </location>
</feature>
<dbReference type="Gene3D" id="2.40.128.490">
    <property type="entry name" value="Uncharacterised protein PF14869, DUF4488"/>
    <property type="match status" value="1"/>
</dbReference>
<dbReference type="Proteomes" id="UP000261082">
    <property type="component" value="Unassembled WGS sequence"/>
</dbReference>
<evidence type="ECO:0008006" key="4">
    <source>
        <dbReference type="Google" id="ProtNLM"/>
    </source>
</evidence>
<gene>
    <name evidence="2" type="ORF">DZ858_05255</name>
</gene>
<keyword evidence="1" id="KW-0732">Signal</keyword>
<proteinExistence type="predicted"/>
<dbReference type="OrthoDB" id="1441376at2"/>